<feature type="region of interest" description="Disordered" evidence="1">
    <location>
        <begin position="88"/>
        <end position="115"/>
    </location>
</feature>
<dbReference type="KEGG" id="caa:Caka_0290"/>
<evidence type="ECO:0000313" key="4">
    <source>
        <dbReference type="Proteomes" id="UP000000925"/>
    </source>
</evidence>
<keyword evidence="2" id="KW-1133">Transmembrane helix</keyword>
<protein>
    <submittedName>
        <fullName evidence="3">Uncharacterized protein</fullName>
    </submittedName>
</protein>
<sequence>MLYIYVALLIVTAIWVSKKEALAMGAVWFFGILFIVIGLEKEGKEAAYIFNAYQAVAGIYMAFRLHLKMNDRKENVSMVHTDAPFEFTPLNHDGNDPRLLSKHSIDGPDPRKTEN</sequence>
<reference evidence="3 4" key="1">
    <citation type="journal article" date="2010" name="Stand. Genomic Sci.">
        <title>Complete genome sequence of Coraliomargarita akajimensis type strain (04OKA010-24).</title>
        <authorList>
            <person name="Mavromatis K."/>
            <person name="Abt B."/>
            <person name="Brambilla E."/>
            <person name="Lapidus A."/>
            <person name="Copeland A."/>
            <person name="Deshpande S."/>
            <person name="Nolan M."/>
            <person name="Lucas S."/>
            <person name="Tice H."/>
            <person name="Cheng J.F."/>
            <person name="Han C."/>
            <person name="Detter J.C."/>
            <person name="Woyke T."/>
            <person name="Goodwin L."/>
            <person name="Pitluck S."/>
            <person name="Held B."/>
            <person name="Brettin T."/>
            <person name="Tapia R."/>
            <person name="Ivanova N."/>
            <person name="Mikhailova N."/>
            <person name="Pati A."/>
            <person name="Liolios K."/>
            <person name="Chen A."/>
            <person name="Palaniappan K."/>
            <person name="Land M."/>
            <person name="Hauser L."/>
            <person name="Chang Y.J."/>
            <person name="Jeffries C.D."/>
            <person name="Rohde M."/>
            <person name="Goker M."/>
            <person name="Bristow J."/>
            <person name="Eisen J.A."/>
            <person name="Markowitz V."/>
            <person name="Hugenholtz P."/>
            <person name="Klenk H.P."/>
            <person name="Kyrpides N.C."/>
        </authorList>
    </citation>
    <scope>NUCLEOTIDE SEQUENCE [LARGE SCALE GENOMIC DNA]</scope>
    <source>
        <strain evidence="4">DSM 45221 / IAM 15411 / JCM 23193 / KCTC 12865</strain>
    </source>
</reference>
<dbReference type="HOGENOM" id="CLU_2104859_0_0_0"/>
<dbReference type="AlphaFoldDB" id="D5ELZ1"/>
<evidence type="ECO:0000313" key="3">
    <source>
        <dbReference type="EMBL" id="ADE53316.1"/>
    </source>
</evidence>
<organism evidence="3 4">
    <name type="scientific">Coraliomargarita akajimensis (strain DSM 45221 / IAM 15411 / JCM 23193 / KCTC 12865 / 04OKA010-24)</name>
    <dbReference type="NCBI Taxonomy" id="583355"/>
    <lineage>
        <taxon>Bacteria</taxon>
        <taxon>Pseudomonadati</taxon>
        <taxon>Verrucomicrobiota</taxon>
        <taxon>Opitutia</taxon>
        <taxon>Puniceicoccales</taxon>
        <taxon>Coraliomargaritaceae</taxon>
        <taxon>Coraliomargarita</taxon>
    </lineage>
</organism>
<evidence type="ECO:0000256" key="2">
    <source>
        <dbReference type="SAM" id="Phobius"/>
    </source>
</evidence>
<name>D5ELZ1_CORAD</name>
<dbReference type="EMBL" id="CP001998">
    <property type="protein sequence ID" value="ADE53316.1"/>
    <property type="molecule type" value="Genomic_DNA"/>
</dbReference>
<gene>
    <name evidence="3" type="ordered locus">Caka_0290</name>
</gene>
<dbReference type="Proteomes" id="UP000000925">
    <property type="component" value="Chromosome"/>
</dbReference>
<keyword evidence="2" id="KW-0472">Membrane</keyword>
<keyword evidence="4" id="KW-1185">Reference proteome</keyword>
<feature type="compositionally biased region" description="Basic and acidic residues" evidence="1">
    <location>
        <begin position="103"/>
        <end position="115"/>
    </location>
</feature>
<feature type="transmembrane region" description="Helical" evidence="2">
    <location>
        <begin position="21"/>
        <end position="39"/>
    </location>
</feature>
<dbReference type="RefSeq" id="WP_013042042.1">
    <property type="nucleotide sequence ID" value="NC_014008.1"/>
</dbReference>
<dbReference type="STRING" id="583355.Caka_0290"/>
<evidence type="ECO:0000256" key="1">
    <source>
        <dbReference type="SAM" id="MobiDB-lite"/>
    </source>
</evidence>
<accession>D5ELZ1</accession>
<keyword evidence="2" id="KW-0812">Transmembrane</keyword>
<dbReference type="OrthoDB" id="9854655at2"/>
<feature type="transmembrane region" description="Helical" evidence="2">
    <location>
        <begin position="45"/>
        <end position="63"/>
    </location>
</feature>
<proteinExistence type="predicted"/>